<evidence type="ECO:0000256" key="8">
    <source>
        <dbReference type="ARBA" id="ARBA00023136"/>
    </source>
</evidence>
<comment type="function">
    <text evidence="10">Na(+)/H(+) antiporter that extrudes sodium in exchange for external protons.</text>
</comment>
<comment type="caution">
    <text evidence="10">Lacks conserved residue(s) required for the propagation of feature annotation.</text>
</comment>
<keyword evidence="2 10" id="KW-0813">Transport</keyword>
<evidence type="ECO:0000256" key="2">
    <source>
        <dbReference type="ARBA" id="ARBA00022448"/>
    </source>
</evidence>
<keyword evidence="6 10" id="KW-0915">Sodium</keyword>
<accession>A0A917SY28</accession>
<evidence type="ECO:0000256" key="9">
    <source>
        <dbReference type="ARBA" id="ARBA00023201"/>
    </source>
</evidence>
<dbReference type="GO" id="GO:0005886">
    <property type="term" value="C:plasma membrane"/>
    <property type="evidence" value="ECO:0007669"/>
    <property type="project" value="UniProtKB-SubCell"/>
</dbReference>
<feature type="transmembrane region" description="Helical" evidence="10">
    <location>
        <begin position="267"/>
        <end position="287"/>
    </location>
</feature>
<evidence type="ECO:0000256" key="7">
    <source>
        <dbReference type="ARBA" id="ARBA00023065"/>
    </source>
</evidence>
<feature type="transmembrane region" description="Helical" evidence="10">
    <location>
        <begin position="378"/>
        <end position="402"/>
    </location>
</feature>
<dbReference type="RefSeq" id="WP_188941396.1">
    <property type="nucleotide sequence ID" value="NZ_BMNA01000003.1"/>
</dbReference>
<dbReference type="GO" id="GO:0098719">
    <property type="term" value="P:sodium ion import across plasma membrane"/>
    <property type="evidence" value="ECO:0007669"/>
    <property type="project" value="TreeGrafter"/>
</dbReference>
<evidence type="ECO:0000313" key="13">
    <source>
        <dbReference type="Proteomes" id="UP000655208"/>
    </source>
</evidence>
<keyword evidence="10" id="KW-0050">Antiport</keyword>
<reference evidence="12" key="2">
    <citation type="submission" date="2020-09" db="EMBL/GenBank/DDBJ databases">
        <authorList>
            <person name="Sun Q."/>
            <person name="Zhou Y."/>
        </authorList>
    </citation>
    <scope>NUCLEOTIDE SEQUENCE</scope>
    <source>
        <strain evidence="12">CGMCC 4.7308</strain>
    </source>
</reference>
<dbReference type="InterPro" id="IPR018422">
    <property type="entry name" value="Cation/H_exchanger_CPA1"/>
</dbReference>
<organism evidence="12 13">
    <name type="scientific">Nakamurella endophytica</name>
    <dbReference type="NCBI Taxonomy" id="1748367"/>
    <lineage>
        <taxon>Bacteria</taxon>
        <taxon>Bacillati</taxon>
        <taxon>Actinomycetota</taxon>
        <taxon>Actinomycetes</taxon>
        <taxon>Nakamurellales</taxon>
        <taxon>Nakamurellaceae</taxon>
        <taxon>Nakamurella</taxon>
    </lineage>
</organism>
<feature type="domain" description="Cation/H+ exchanger transmembrane" evidence="11">
    <location>
        <begin position="10"/>
        <end position="403"/>
    </location>
</feature>
<dbReference type="Gene3D" id="6.10.140.1330">
    <property type="match status" value="1"/>
</dbReference>
<evidence type="ECO:0000313" key="12">
    <source>
        <dbReference type="EMBL" id="GGM00500.1"/>
    </source>
</evidence>
<gene>
    <name evidence="12" type="ORF">GCM10011594_20750</name>
</gene>
<keyword evidence="4 10" id="KW-0812">Transmembrane</keyword>
<sequence>MSGALVLTLVSAAVAIAALARRYGLPSPLVLVAAGLAASFIPGLPSIELDPDLVLYGVLPPLLFSASLDSSYMGLRANIRPVALLSVGLVLFTTVAVGAAAYLVSPTLGWPLALVLGAVVSPPDAVAATAIGRTLALPRRVLTVLGGESLLNDATALTAYRVAVAWAVGGTLSVGDGLATFGLAVGVGVAVGLVLGFGAALVLRWLSDASVEVAVFLLVPFAAYALAEEAHGSGVLAVVAAGLWIGRQQHRMHYSTRLQGGSVVTTVDFVLETVVFGLIGLQLPAVISSLGDRPVREVVVLVTVVVAVVLVTRIVWIFPATYLPRRLSRRIRERDPVPPVGNIVVLSWAGMRGVVTLGAAFALPLRDEAGQPLPGRDLVLFAAFAVVVATLMVQGLSLPWLIRRLHLGSGEERDDALAEAQAAQEASDAAMSRLDELADDEEGQRYDGIVQELREMATARANAAWERLGPQGPHRSETPSEFFRRLRRDMLASERAVYVRYRDEGRIDDEVLRRVQRELDLEEARLSR</sequence>
<protein>
    <submittedName>
        <fullName evidence="12">Na+/H+ antiporter</fullName>
    </submittedName>
</protein>
<dbReference type="AlphaFoldDB" id="A0A917SY28"/>
<feature type="transmembrane region" description="Helical" evidence="10">
    <location>
        <begin position="213"/>
        <end position="246"/>
    </location>
</feature>
<evidence type="ECO:0000259" key="11">
    <source>
        <dbReference type="Pfam" id="PF00999"/>
    </source>
</evidence>
<keyword evidence="13" id="KW-1185">Reference proteome</keyword>
<keyword evidence="8 10" id="KW-0472">Membrane</keyword>
<evidence type="ECO:0000256" key="6">
    <source>
        <dbReference type="ARBA" id="ARBA00023053"/>
    </source>
</evidence>
<dbReference type="InterPro" id="IPR004705">
    <property type="entry name" value="Cation/H_exchanger_CPA1_bac"/>
</dbReference>
<comment type="similarity">
    <text evidence="10">Belongs to the monovalent cation:proton antiporter 1 (CPA1) transporter (TC 2.A.36) family.</text>
</comment>
<evidence type="ECO:0000256" key="1">
    <source>
        <dbReference type="ARBA" id="ARBA00004651"/>
    </source>
</evidence>
<keyword evidence="9 10" id="KW-0739">Sodium transport</keyword>
<evidence type="ECO:0000256" key="10">
    <source>
        <dbReference type="RuleBase" id="RU366002"/>
    </source>
</evidence>
<evidence type="ECO:0000256" key="3">
    <source>
        <dbReference type="ARBA" id="ARBA00022475"/>
    </source>
</evidence>
<dbReference type="PANTHER" id="PTHR10110:SF86">
    <property type="entry name" value="SODIUM_HYDROGEN EXCHANGER 7"/>
    <property type="match status" value="1"/>
</dbReference>
<dbReference type="PANTHER" id="PTHR10110">
    <property type="entry name" value="SODIUM/HYDROGEN EXCHANGER"/>
    <property type="match status" value="1"/>
</dbReference>
<feature type="transmembrane region" description="Helical" evidence="10">
    <location>
        <begin position="82"/>
        <end position="104"/>
    </location>
</feature>
<dbReference type="Pfam" id="PF00999">
    <property type="entry name" value="Na_H_Exchanger"/>
    <property type="match status" value="1"/>
</dbReference>
<dbReference type="GO" id="GO:0015385">
    <property type="term" value="F:sodium:proton antiporter activity"/>
    <property type="evidence" value="ECO:0007669"/>
    <property type="project" value="InterPro"/>
</dbReference>
<evidence type="ECO:0000256" key="4">
    <source>
        <dbReference type="ARBA" id="ARBA00022692"/>
    </source>
</evidence>
<keyword evidence="7 10" id="KW-0406">Ion transport</keyword>
<reference evidence="12" key="1">
    <citation type="journal article" date="2014" name="Int. J. Syst. Evol. Microbiol.">
        <title>Complete genome sequence of Corynebacterium casei LMG S-19264T (=DSM 44701T), isolated from a smear-ripened cheese.</title>
        <authorList>
            <consortium name="US DOE Joint Genome Institute (JGI-PGF)"/>
            <person name="Walter F."/>
            <person name="Albersmeier A."/>
            <person name="Kalinowski J."/>
            <person name="Ruckert C."/>
        </authorList>
    </citation>
    <scope>NUCLEOTIDE SEQUENCE</scope>
    <source>
        <strain evidence="12">CGMCC 4.7308</strain>
    </source>
</reference>
<feature type="transmembrane region" description="Helical" evidence="10">
    <location>
        <begin position="53"/>
        <end position="75"/>
    </location>
</feature>
<feature type="transmembrane region" description="Helical" evidence="10">
    <location>
        <begin position="181"/>
        <end position="207"/>
    </location>
</feature>
<proteinExistence type="inferred from homology"/>
<feature type="transmembrane region" description="Helical" evidence="10">
    <location>
        <begin position="299"/>
        <end position="323"/>
    </location>
</feature>
<comment type="subcellular location">
    <subcellularLocation>
        <location evidence="1 10">Cell membrane</location>
        <topology evidence="1 10">Multi-pass membrane protein</topology>
    </subcellularLocation>
</comment>
<dbReference type="GO" id="GO:0051453">
    <property type="term" value="P:regulation of intracellular pH"/>
    <property type="evidence" value="ECO:0007669"/>
    <property type="project" value="TreeGrafter"/>
</dbReference>
<dbReference type="GO" id="GO:0015386">
    <property type="term" value="F:potassium:proton antiporter activity"/>
    <property type="evidence" value="ECO:0007669"/>
    <property type="project" value="TreeGrafter"/>
</dbReference>
<feature type="transmembrane region" description="Helical" evidence="10">
    <location>
        <begin position="343"/>
        <end position="366"/>
    </location>
</feature>
<dbReference type="EMBL" id="BMNA01000003">
    <property type="protein sequence ID" value="GGM00500.1"/>
    <property type="molecule type" value="Genomic_DNA"/>
</dbReference>
<keyword evidence="5 10" id="KW-1133">Transmembrane helix</keyword>
<name>A0A917SY28_9ACTN</name>
<keyword evidence="3 10" id="KW-1003">Cell membrane</keyword>
<dbReference type="Proteomes" id="UP000655208">
    <property type="component" value="Unassembled WGS sequence"/>
</dbReference>
<dbReference type="InterPro" id="IPR006153">
    <property type="entry name" value="Cation/H_exchanger_TM"/>
</dbReference>
<dbReference type="NCBIfam" id="TIGR00831">
    <property type="entry name" value="a_cpa1"/>
    <property type="match status" value="1"/>
</dbReference>
<evidence type="ECO:0000256" key="5">
    <source>
        <dbReference type="ARBA" id="ARBA00022989"/>
    </source>
</evidence>
<comment type="caution">
    <text evidence="12">The sequence shown here is derived from an EMBL/GenBank/DDBJ whole genome shotgun (WGS) entry which is preliminary data.</text>
</comment>